<dbReference type="SUPFAM" id="SSF55785">
    <property type="entry name" value="PYP-like sensor domain (PAS domain)"/>
    <property type="match status" value="2"/>
</dbReference>
<dbReference type="Proteomes" id="UP001595462">
    <property type="component" value="Unassembled WGS sequence"/>
</dbReference>
<keyword evidence="5" id="KW-1185">Reference proteome</keyword>
<feature type="domain" description="PAC" evidence="1">
    <location>
        <begin position="81"/>
        <end position="134"/>
    </location>
</feature>
<dbReference type="Pfam" id="PF00563">
    <property type="entry name" value="EAL"/>
    <property type="match status" value="1"/>
</dbReference>
<dbReference type="PROSITE" id="PS50883">
    <property type="entry name" value="EAL"/>
    <property type="match status" value="1"/>
</dbReference>
<dbReference type="SUPFAM" id="SSF55781">
    <property type="entry name" value="GAF domain-like"/>
    <property type="match status" value="1"/>
</dbReference>
<dbReference type="PROSITE" id="PS50887">
    <property type="entry name" value="GGDEF"/>
    <property type="match status" value="1"/>
</dbReference>
<evidence type="ECO:0000313" key="5">
    <source>
        <dbReference type="Proteomes" id="UP001595462"/>
    </source>
</evidence>
<accession>A0ABV7EP18</accession>
<dbReference type="InterPro" id="IPR001633">
    <property type="entry name" value="EAL_dom"/>
</dbReference>
<protein>
    <submittedName>
        <fullName evidence="4">EAL domain-containing protein</fullName>
    </submittedName>
</protein>
<dbReference type="Pfam" id="PF00990">
    <property type="entry name" value="GGDEF"/>
    <property type="match status" value="1"/>
</dbReference>
<dbReference type="InterPro" id="IPR013767">
    <property type="entry name" value="PAS_fold"/>
</dbReference>
<dbReference type="PANTHER" id="PTHR44757:SF2">
    <property type="entry name" value="BIOFILM ARCHITECTURE MAINTENANCE PROTEIN MBAA"/>
    <property type="match status" value="1"/>
</dbReference>
<evidence type="ECO:0000259" key="2">
    <source>
        <dbReference type="PROSITE" id="PS50883"/>
    </source>
</evidence>
<dbReference type="Gene3D" id="3.30.70.270">
    <property type="match status" value="1"/>
</dbReference>
<dbReference type="Gene3D" id="3.30.450.40">
    <property type="match status" value="1"/>
</dbReference>
<reference evidence="5" key="1">
    <citation type="journal article" date="2019" name="Int. J. Syst. Evol. Microbiol.">
        <title>The Global Catalogue of Microorganisms (GCM) 10K type strain sequencing project: providing services to taxonomists for standard genome sequencing and annotation.</title>
        <authorList>
            <consortium name="The Broad Institute Genomics Platform"/>
            <consortium name="The Broad Institute Genome Sequencing Center for Infectious Disease"/>
            <person name="Wu L."/>
            <person name="Ma J."/>
        </authorList>
    </citation>
    <scope>NUCLEOTIDE SEQUENCE [LARGE SCALE GENOMIC DNA]</scope>
    <source>
        <strain evidence="5">KCTC 52640</strain>
    </source>
</reference>
<evidence type="ECO:0000259" key="3">
    <source>
        <dbReference type="PROSITE" id="PS50887"/>
    </source>
</evidence>
<proteinExistence type="predicted"/>
<feature type="domain" description="GGDEF" evidence="3">
    <location>
        <begin position="467"/>
        <end position="600"/>
    </location>
</feature>
<name>A0ABV7EP18_9GAMM</name>
<dbReference type="SMART" id="SM00052">
    <property type="entry name" value="EAL"/>
    <property type="match status" value="1"/>
</dbReference>
<dbReference type="NCBIfam" id="TIGR00254">
    <property type="entry name" value="GGDEF"/>
    <property type="match status" value="1"/>
</dbReference>
<dbReference type="CDD" id="cd00130">
    <property type="entry name" value="PAS"/>
    <property type="match status" value="1"/>
</dbReference>
<dbReference type="InterPro" id="IPR000700">
    <property type="entry name" value="PAS-assoc_C"/>
</dbReference>
<gene>
    <name evidence="4" type="ORF">ACFOSU_04320</name>
</gene>
<dbReference type="InterPro" id="IPR029787">
    <property type="entry name" value="Nucleotide_cyclase"/>
</dbReference>
<dbReference type="InterPro" id="IPR000160">
    <property type="entry name" value="GGDEF_dom"/>
</dbReference>
<dbReference type="RefSeq" id="WP_380686819.1">
    <property type="nucleotide sequence ID" value="NZ_JBHRSS010000003.1"/>
</dbReference>
<dbReference type="SMART" id="SM00091">
    <property type="entry name" value="PAS"/>
    <property type="match status" value="1"/>
</dbReference>
<dbReference type="PANTHER" id="PTHR44757">
    <property type="entry name" value="DIGUANYLATE CYCLASE DGCP"/>
    <property type="match status" value="1"/>
</dbReference>
<dbReference type="InterPro" id="IPR035965">
    <property type="entry name" value="PAS-like_dom_sf"/>
</dbReference>
<sequence>MSLPGGQPPGRRADALFELVSDFYWEQDADGRFIRLEGAMVDTTPIASWLGKRPAEVGFATETGQGWPRCAPGATPQGWRFRDQIVVYTLEDGTRCHLSLCGQALYDAAGALSGYRGFGKDVTFEKEQQRELVQFRAAMDACPAMVFIVDRASMRFVYVNETACRQTGLEQAALLREWPHELLFTDRETLERDYDEVIRRSGQLMQTSSRARDGGRTVVEVHRRALHQGGRWLIVSVVHDISARQRAEQSRARLERMYATLSATNEAILRATTPNELYQKVCDAAVDGGGFALATLVLADAAEGVLSVAASSGMSVETVNAFVLSAEPQSTGDEGLVAECIRRGEPCLSNDYLADSRTRRWHALARRGGICSAAAVPLIEQGRAVGALLLAARRRRTFDQTSVGLLQRMAENIVFAQAHFEHEAERERSERYIEYMATHDELTGLPNRSLFNQLLELAIADADQVQRRFAVMFLDLDRFKVINDSLGHDAGDALLKIVARRLRASVRATDVVARIGGDEFLVMIEQTEDHATAGAVADNILATIVDPVTIKGHDYRVTASLGIALYPDDGREAKHLLKNADMAMYQAKEKGKNTFEHYSPAIRARTLERITLESRLRRAVERDEFALVYQARISLASSRITGVEALLRWNSPELGALLPDQFLPVAEETGLIIRIGSWVLETACVQSLAWQASGLRPVPVAVNISPVQFADAQLVSRVEDVLARTGLAPNLLELDISESAVMRDVGRSFDVLRAIKRLGVQVAIDNFGAGYSSLTRLRELPIDSLKIDRSLIRDVSSNAGDQIMARAIIDLARNLSLNVVAEGVETAEQQRYLRSEACDDVQGYYFSRPDAPDAFAALLGSDRSNQPG</sequence>
<dbReference type="Pfam" id="PF13185">
    <property type="entry name" value="GAF_2"/>
    <property type="match status" value="1"/>
</dbReference>
<dbReference type="InterPro" id="IPR029016">
    <property type="entry name" value="GAF-like_dom_sf"/>
</dbReference>
<dbReference type="InterPro" id="IPR035919">
    <property type="entry name" value="EAL_sf"/>
</dbReference>
<evidence type="ECO:0000259" key="1">
    <source>
        <dbReference type="PROSITE" id="PS50113"/>
    </source>
</evidence>
<dbReference type="InterPro" id="IPR003018">
    <property type="entry name" value="GAF"/>
</dbReference>
<dbReference type="Pfam" id="PF00989">
    <property type="entry name" value="PAS"/>
    <property type="match status" value="1"/>
</dbReference>
<comment type="caution">
    <text evidence="4">The sequence shown here is derived from an EMBL/GenBank/DDBJ whole genome shotgun (WGS) entry which is preliminary data.</text>
</comment>
<evidence type="ECO:0000313" key="4">
    <source>
        <dbReference type="EMBL" id="MFC3103110.1"/>
    </source>
</evidence>
<dbReference type="Gene3D" id="3.30.450.20">
    <property type="entry name" value="PAS domain"/>
    <property type="match status" value="2"/>
</dbReference>
<dbReference type="SUPFAM" id="SSF141868">
    <property type="entry name" value="EAL domain-like"/>
    <property type="match status" value="1"/>
</dbReference>
<dbReference type="Gene3D" id="3.20.20.450">
    <property type="entry name" value="EAL domain"/>
    <property type="match status" value="1"/>
</dbReference>
<dbReference type="CDD" id="cd01949">
    <property type="entry name" value="GGDEF"/>
    <property type="match status" value="1"/>
</dbReference>
<dbReference type="SUPFAM" id="SSF55073">
    <property type="entry name" value="Nucleotide cyclase"/>
    <property type="match status" value="1"/>
</dbReference>
<dbReference type="SMART" id="SM00267">
    <property type="entry name" value="GGDEF"/>
    <property type="match status" value="1"/>
</dbReference>
<feature type="domain" description="EAL" evidence="2">
    <location>
        <begin position="609"/>
        <end position="863"/>
    </location>
</feature>
<dbReference type="InterPro" id="IPR000014">
    <property type="entry name" value="PAS"/>
</dbReference>
<organism evidence="4 5">
    <name type="scientific">Salinisphaera aquimarina</name>
    <dbReference type="NCBI Taxonomy" id="2094031"/>
    <lineage>
        <taxon>Bacteria</taxon>
        <taxon>Pseudomonadati</taxon>
        <taxon>Pseudomonadota</taxon>
        <taxon>Gammaproteobacteria</taxon>
        <taxon>Salinisphaerales</taxon>
        <taxon>Salinisphaeraceae</taxon>
        <taxon>Salinisphaera</taxon>
    </lineage>
</organism>
<dbReference type="SMART" id="SM00065">
    <property type="entry name" value="GAF"/>
    <property type="match status" value="1"/>
</dbReference>
<dbReference type="InterPro" id="IPR043128">
    <property type="entry name" value="Rev_trsase/Diguanyl_cyclase"/>
</dbReference>
<dbReference type="EMBL" id="JBHRSS010000003">
    <property type="protein sequence ID" value="MFC3103110.1"/>
    <property type="molecule type" value="Genomic_DNA"/>
</dbReference>
<dbReference type="PROSITE" id="PS50113">
    <property type="entry name" value="PAC"/>
    <property type="match status" value="1"/>
</dbReference>
<dbReference type="NCBIfam" id="TIGR00229">
    <property type="entry name" value="sensory_box"/>
    <property type="match status" value="1"/>
</dbReference>
<dbReference type="InterPro" id="IPR052155">
    <property type="entry name" value="Biofilm_reg_signaling"/>
</dbReference>
<dbReference type="CDD" id="cd01948">
    <property type="entry name" value="EAL"/>
    <property type="match status" value="1"/>
</dbReference>